<evidence type="ECO:0008006" key="2">
    <source>
        <dbReference type="Google" id="ProtNLM"/>
    </source>
</evidence>
<evidence type="ECO:0000313" key="1">
    <source>
        <dbReference type="EMBL" id="VFU24381.1"/>
    </source>
</evidence>
<protein>
    <recommendedName>
        <fullName evidence="2">Glucan endo-1,3-beta-D-glucosidase</fullName>
    </recommendedName>
</protein>
<proteinExistence type="predicted"/>
<sequence length="112" mass="12602">MVALPATSHHHHPWPTSLIPTTLRTLNFSLLFDIDATTLRSSTFLMKISLLLPQEPSTSLLNGFNPIFSQVKYIAAGNEIFLKDPFYTPYVLPAMMNLYRSITINAKSGTKY</sequence>
<gene>
    <name evidence="1" type="ORF">SVIM_LOCUS45822</name>
</gene>
<organism evidence="1">
    <name type="scientific">Salix viminalis</name>
    <name type="common">Common osier</name>
    <name type="synonym">Basket willow</name>
    <dbReference type="NCBI Taxonomy" id="40686"/>
    <lineage>
        <taxon>Eukaryota</taxon>
        <taxon>Viridiplantae</taxon>
        <taxon>Streptophyta</taxon>
        <taxon>Embryophyta</taxon>
        <taxon>Tracheophyta</taxon>
        <taxon>Spermatophyta</taxon>
        <taxon>Magnoliopsida</taxon>
        <taxon>eudicotyledons</taxon>
        <taxon>Gunneridae</taxon>
        <taxon>Pentapetalae</taxon>
        <taxon>rosids</taxon>
        <taxon>fabids</taxon>
        <taxon>Malpighiales</taxon>
        <taxon>Salicaceae</taxon>
        <taxon>Saliceae</taxon>
        <taxon>Salix</taxon>
    </lineage>
</organism>
<dbReference type="AlphaFoldDB" id="A0A6N2KE56"/>
<name>A0A6N2KE56_SALVM</name>
<dbReference type="EMBL" id="CAADRP010000180">
    <property type="protein sequence ID" value="VFU24381.1"/>
    <property type="molecule type" value="Genomic_DNA"/>
</dbReference>
<accession>A0A6N2KE56</accession>
<reference evidence="1" key="1">
    <citation type="submission" date="2019-03" db="EMBL/GenBank/DDBJ databases">
        <authorList>
            <person name="Mank J."/>
            <person name="Almeida P."/>
        </authorList>
    </citation>
    <scope>NUCLEOTIDE SEQUENCE</scope>
    <source>
        <strain evidence="1">78183</strain>
    </source>
</reference>